<keyword evidence="1" id="KW-0489">Methyltransferase</keyword>
<dbReference type="HOGENOM" id="CLU_746765_0_0_1"/>
<dbReference type="GO" id="GO:0032259">
    <property type="term" value="P:methylation"/>
    <property type="evidence" value="ECO:0007669"/>
    <property type="project" value="UniProtKB-KW"/>
</dbReference>
<dbReference type="SUPFAM" id="SSF49785">
    <property type="entry name" value="Galactose-binding domain-like"/>
    <property type="match status" value="1"/>
</dbReference>
<dbReference type="eggNOG" id="ENOG502QQZW">
    <property type="taxonomic scope" value="Eukaryota"/>
</dbReference>
<dbReference type="EnsemblPlants" id="ORUFI04G05190.1">
    <property type="protein sequence ID" value="ORUFI04G05190.1"/>
    <property type="gene ID" value="ORUFI04G05190"/>
</dbReference>
<evidence type="ECO:0008006" key="5">
    <source>
        <dbReference type="Google" id="ProtNLM"/>
    </source>
</evidence>
<dbReference type="Gene3D" id="2.60.120.260">
    <property type="entry name" value="Galactose-binding domain-like"/>
    <property type="match status" value="1"/>
</dbReference>
<dbReference type="PANTHER" id="PTHR35833">
    <property type="entry name" value="GALACTOSE-BINDING DOMAIN-LIKE, ARMADILLO-TYPE FOLD PROTEIN-RELATED"/>
    <property type="match status" value="1"/>
</dbReference>
<evidence type="ECO:0000313" key="3">
    <source>
        <dbReference type="EnsemblPlants" id="ORUFI04G05190.1"/>
    </source>
</evidence>
<name>A0A0E0P613_ORYRU</name>
<keyword evidence="1" id="KW-0808">Transferase</keyword>
<accession>A0A0E0P613</accession>
<dbReference type="Proteomes" id="UP000008022">
    <property type="component" value="Unassembled WGS sequence"/>
</dbReference>
<sequence>MEPEREASSEWGDGVGALGFRVKASSREPAAQKAANVLEPDLRSHWSTATNTKEWILLELSEPCLLSHIRIYNKSVLEWEITAGLRYNKPDTFVKVRPRCEAPKRDILYPANHTPCRYVRISCMRGNPIAIFFIQIMEMNFRLTVNNQVGEIEIKGDRDVDTQLVYMHAWRRFIKHLAPAGEEERRGSKRKATEEEVVRSRASSPTSASTTSPSSSGRSLPACATTSQIPSSRFARAARLPSATYSILPTTPLAATSASLVCAATLSPSSSSRCEAFSTYPRTYDLLHLDGLFTAESHRCEMKFVLLEMDRILRPTGYAIIRENAYFLDSVATIAKGMRWNCDKHDTEYKADKEKVLICQKKLWSGKNTQH</sequence>
<proteinExistence type="predicted"/>
<dbReference type="GO" id="GO:0008168">
    <property type="term" value="F:methyltransferase activity"/>
    <property type="evidence" value="ECO:0007669"/>
    <property type="project" value="UniProtKB-KW"/>
</dbReference>
<dbReference type="PANTHER" id="PTHR35833:SF1">
    <property type="entry name" value="GALACTOSE-BINDING DOMAIN-CONTAINING PROTEIN"/>
    <property type="match status" value="1"/>
</dbReference>
<dbReference type="InterPro" id="IPR004159">
    <property type="entry name" value="Put_SAM_MeTrfase"/>
</dbReference>
<protein>
    <recommendedName>
        <fullName evidence="5">Methyltransferase</fullName>
    </recommendedName>
</protein>
<dbReference type="Gramene" id="ORUFI04G05190.1">
    <property type="protein sequence ID" value="ORUFI04G05190.1"/>
    <property type="gene ID" value="ORUFI04G05190"/>
</dbReference>
<keyword evidence="4" id="KW-1185">Reference proteome</keyword>
<feature type="compositionally biased region" description="Low complexity" evidence="2">
    <location>
        <begin position="200"/>
        <end position="222"/>
    </location>
</feature>
<dbReference type="Pfam" id="PF03141">
    <property type="entry name" value="Methyltransf_29"/>
    <property type="match status" value="1"/>
</dbReference>
<evidence type="ECO:0000313" key="4">
    <source>
        <dbReference type="Proteomes" id="UP000008022"/>
    </source>
</evidence>
<evidence type="ECO:0000256" key="2">
    <source>
        <dbReference type="SAM" id="MobiDB-lite"/>
    </source>
</evidence>
<evidence type="ECO:0000256" key="1">
    <source>
        <dbReference type="ARBA" id="ARBA00022603"/>
    </source>
</evidence>
<reference evidence="4" key="1">
    <citation type="submission" date="2013-06" db="EMBL/GenBank/DDBJ databases">
        <authorList>
            <person name="Zhao Q."/>
        </authorList>
    </citation>
    <scope>NUCLEOTIDE SEQUENCE</scope>
    <source>
        <strain evidence="4">cv. W1943</strain>
    </source>
</reference>
<feature type="region of interest" description="Disordered" evidence="2">
    <location>
        <begin position="181"/>
        <end position="224"/>
    </location>
</feature>
<reference evidence="3" key="2">
    <citation type="submission" date="2015-06" db="UniProtKB">
        <authorList>
            <consortium name="EnsemblPlants"/>
        </authorList>
    </citation>
    <scope>IDENTIFICATION</scope>
</reference>
<dbReference type="AlphaFoldDB" id="A0A0E0P613"/>
<organism evidence="3 4">
    <name type="scientific">Oryza rufipogon</name>
    <name type="common">Brownbeard rice</name>
    <name type="synonym">Asian wild rice</name>
    <dbReference type="NCBI Taxonomy" id="4529"/>
    <lineage>
        <taxon>Eukaryota</taxon>
        <taxon>Viridiplantae</taxon>
        <taxon>Streptophyta</taxon>
        <taxon>Embryophyta</taxon>
        <taxon>Tracheophyta</taxon>
        <taxon>Spermatophyta</taxon>
        <taxon>Magnoliopsida</taxon>
        <taxon>Liliopsida</taxon>
        <taxon>Poales</taxon>
        <taxon>Poaceae</taxon>
        <taxon>BOP clade</taxon>
        <taxon>Oryzoideae</taxon>
        <taxon>Oryzeae</taxon>
        <taxon>Oryzinae</taxon>
        <taxon>Oryza</taxon>
    </lineage>
</organism>
<dbReference type="STRING" id="4529.A0A0E0P613"/>
<feature type="compositionally biased region" description="Basic and acidic residues" evidence="2">
    <location>
        <begin position="182"/>
        <end position="199"/>
    </location>
</feature>
<dbReference type="InterPro" id="IPR008979">
    <property type="entry name" value="Galactose-bd-like_sf"/>
</dbReference>